<name>A0A8J7R5M5_9HYPH</name>
<gene>
    <name evidence="2" type="ORF">J5Y06_22330</name>
</gene>
<protein>
    <submittedName>
        <fullName evidence="2">Uncharacterized protein</fullName>
    </submittedName>
</protein>
<accession>A0A8J7R5M5</accession>
<keyword evidence="3" id="KW-1185">Reference proteome</keyword>
<sequence length="121" mass="13503">MPEWEGEVTPWPIEKLNTAKSKGITMLKLSRAELHELIWSKPMTEIARHYGVRDMHVAQACDAFDVARPRPGYWQKVGHGKAAETAELDNTRYAATEVVTVAPPAKKAEPQQPNTAKKRAA</sequence>
<evidence type="ECO:0000256" key="1">
    <source>
        <dbReference type="SAM" id="MobiDB-lite"/>
    </source>
</evidence>
<organism evidence="2 3">
    <name type="scientific">Tianweitania sediminis</name>
    <dbReference type="NCBI Taxonomy" id="1502156"/>
    <lineage>
        <taxon>Bacteria</taxon>
        <taxon>Pseudomonadati</taxon>
        <taxon>Pseudomonadota</taxon>
        <taxon>Alphaproteobacteria</taxon>
        <taxon>Hyphomicrobiales</taxon>
        <taxon>Phyllobacteriaceae</taxon>
        <taxon>Tianweitania</taxon>
    </lineage>
</organism>
<dbReference type="EMBL" id="JAGIYY010000014">
    <property type="protein sequence ID" value="MBP0441391.1"/>
    <property type="molecule type" value="Genomic_DNA"/>
</dbReference>
<feature type="region of interest" description="Disordered" evidence="1">
    <location>
        <begin position="102"/>
        <end position="121"/>
    </location>
</feature>
<dbReference type="RefSeq" id="WP_209337424.1">
    <property type="nucleotide sequence ID" value="NZ_JAGIYY010000014.1"/>
</dbReference>
<proteinExistence type="predicted"/>
<feature type="compositionally biased region" description="Low complexity" evidence="1">
    <location>
        <begin position="102"/>
        <end position="113"/>
    </location>
</feature>
<reference evidence="2" key="1">
    <citation type="submission" date="2021-03" db="EMBL/GenBank/DDBJ databases">
        <title>Genome sequencing and assembly of Tianweitania sediminis.</title>
        <authorList>
            <person name="Chhetri G."/>
        </authorList>
    </citation>
    <scope>NUCLEOTIDE SEQUENCE</scope>
    <source>
        <strain evidence="2">Z8</strain>
    </source>
</reference>
<evidence type="ECO:0000313" key="2">
    <source>
        <dbReference type="EMBL" id="MBP0441391.1"/>
    </source>
</evidence>
<dbReference type="Proteomes" id="UP000666240">
    <property type="component" value="Unassembled WGS sequence"/>
</dbReference>
<evidence type="ECO:0000313" key="3">
    <source>
        <dbReference type="Proteomes" id="UP000666240"/>
    </source>
</evidence>
<dbReference type="AlphaFoldDB" id="A0A8J7R5M5"/>
<comment type="caution">
    <text evidence="2">The sequence shown here is derived from an EMBL/GenBank/DDBJ whole genome shotgun (WGS) entry which is preliminary data.</text>
</comment>